<comment type="caution">
    <text evidence="5">The sequence shown here is derived from an EMBL/GenBank/DDBJ whole genome shotgun (WGS) entry which is preliminary data.</text>
</comment>
<dbReference type="Pfam" id="PF03065">
    <property type="entry name" value="Glyco_hydro_57"/>
    <property type="match status" value="1"/>
</dbReference>
<dbReference type="PANTHER" id="PTHR36306:SF3">
    <property type="entry name" value="GLYCOSIDE HYDROLASE FAMILY 57"/>
    <property type="match status" value="1"/>
</dbReference>
<evidence type="ECO:0000259" key="4">
    <source>
        <dbReference type="Pfam" id="PF03065"/>
    </source>
</evidence>
<protein>
    <submittedName>
        <fullName evidence="5">DUF3536 domain-containing protein</fullName>
    </submittedName>
</protein>
<dbReference type="InterPro" id="IPR027291">
    <property type="entry name" value="Glyco_hydro_38_N_sf"/>
</dbReference>
<evidence type="ECO:0000256" key="2">
    <source>
        <dbReference type="ARBA" id="ARBA00023277"/>
    </source>
</evidence>
<dbReference type="GO" id="GO:0003824">
    <property type="term" value="F:catalytic activity"/>
    <property type="evidence" value="ECO:0007669"/>
    <property type="project" value="InterPro"/>
</dbReference>
<dbReference type="InterPro" id="IPR021923">
    <property type="entry name" value="DUF3536"/>
</dbReference>
<reference evidence="5" key="2">
    <citation type="journal article" date="2021" name="PeerJ">
        <title>Extensive microbial diversity within the chicken gut microbiome revealed by metagenomics and culture.</title>
        <authorList>
            <person name="Gilroy R."/>
            <person name="Ravi A."/>
            <person name="Getino M."/>
            <person name="Pursley I."/>
            <person name="Horton D.L."/>
            <person name="Alikhan N.F."/>
            <person name="Baker D."/>
            <person name="Gharbi K."/>
            <person name="Hall N."/>
            <person name="Watson M."/>
            <person name="Adriaenssens E.M."/>
            <person name="Foster-Nyarko E."/>
            <person name="Jarju S."/>
            <person name="Secka A."/>
            <person name="Antonio M."/>
            <person name="Oren A."/>
            <person name="Chaudhuri R.R."/>
            <person name="La Ragione R."/>
            <person name="Hildebrand F."/>
            <person name="Pallen M.J."/>
        </authorList>
    </citation>
    <scope>NUCLEOTIDE SEQUENCE</scope>
    <source>
        <strain evidence="5">CHK152-2871</strain>
    </source>
</reference>
<evidence type="ECO:0000256" key="1">
    <source>
        <dbReference type="ARBA" id="ARBA00006821"/>
    </source>
</evidence>
<dbReference type="Proteomes" id="UP000886865">
    <property type="component" value="Unassembled WGS sequence"/>
</dbReference>
<dbReference type="GO" id="GO:0005975">
    <property type="term" value="P:carbohydrate metabolic process"/>
    <property type="evidence" value="ECO:0007669"/>
    <property type="project" value="InterPro"/>
</dbReference>
<dbReference type="AlphaFoldDB" id="A0A9D1FIZ2"/>
<feature type="domain" description="Glycoside hydrolase family 57 N-terminal" evidence="4">
    <location>
        <begin position="59"/>
        <end position="309"/>
    </location>
</feature>
<dbReference type="InterPro" id="IPR011330">
    <property type="entry name" value="Glyco_hydro/deAcase_b/a-brl"/>
</dbReference>
<reference evidence="5" key="1">
    <citation type="submission" date="2020-10" db="EMBL/GenBank/DDBJ databases">
        <authorList>
            <person name="Gilroy R."/>
        </authorList>
    </citation>
    <scope>NUCLEOTIDE SEQUENCE</scope>
    <source>
        <strain evidence="5">CHK152-2871</strain>
    </source>
</reference>
<evidence type="ECO:0000313" key="6">
    <source>
        <dbReference type="Proteomes" id="UP000886865"/>
    </source>
</evidence>
<evidence type="ECO:0000256" key="3">
    <source>
        <dbReference type="RuleBase" id="RU361196"/>
    </source>
</evidence>
<dbReference type="Pfam" id="PF12055">
    <property type="entry name" value="DUF3536"/>
    <property type="match status" value="1"/>
</dbReference>
<gene>
    <name evidence="5" type="ORF">IAA86_06155</name>
</gene>
<dbReference type="InterPro" id="IPR004300">
    <property type="entry name" value="Glyco_hydro_57_N"/>
</dbReference>
<name>A0A9D1FIZ2_9BACT</name>
<dbReference type="CDD" id="cd10797">
    <property type="entry name" value="GH57N_APU_like_1"/>
    <property type="match status" value="1"/>
</dbReference>
<organism evidence="5 6">
    <name type="scientific">Candidatus Galligastranaerophilus intestinavium</name>
    <dbReference type="NCBI Taxonomy" id="2840836"/>
    <lineage>
        <taxon>Bacteria</taxon>
        <taxon>Candidatus Galligastranaerophilus</taxon>
    </lineage>
</organism>
<dbReference type="SUPFAM" id="SSF88713">
    <property type="entry name" value="Glycoside hydrolase/deacetylase"/>
    <property type="match status" value="1"/>
</dbReference>
<proteinExistence type="inferred from homology"/>
<dbReference type="InterPro" id="IPR052046">
    <property type="entry name" value="GH57_Enzymes"/>
</dbReference>
<dbReference type="EMBL" id="DVJQ01000049">
    <property type="protein sequence ID" value="HIS74584.1"/>
    <property type="molecule type" value="Genomic_DNA"/>
</dbReference>
<accession>A0A9D1FIZ2</accession>
<dbReference type="Gene3D" id="3.20.110.10">
    <property type="entry name" value="Glycoside hydrolase 38, N terminal domain"/>
    <property type="match status" value="1"/>
</dbReference>
<keyword evidence="2 3" id="KW-0119">Carbohydrate metabolism</keyword>
<sequence length="842" mass="98256">MKEEKKENIHTKYLTIHGHFYQPPRENPWIEEIELQDSAAPKHDWNDKICWQCYEPNSVSRIVDNQNRILNIVNNYEFMSFNFGPTLLSWMETHAKNAYRRIIEADKNSLQLYNGHGCAIAQVYNHMILPLANLNDKYTQVIWGIKDFEKRFERKPEGIWLAETAVDSQTLEVLIDCGIKYTILSPHQAQCVRKMDGQDSWHDVSWGSIDPSMPYRYFPDENDESKYIDLFFYDGAISKSVAFDNLLCDGNKFAYRLQDGYVEDRRHPQLVNIATDGESYGHHTKFGDMALSYVLEVKAEELGFKITNYGWFLENYPPTFQVDIKPQSSWSCCHGVGRWIEDCGCSTGAQKGWNQKWRKPLRDALDYVRDELIKLCSSEGAKYYKDFWDARNNYIDVILDRSEESYEKFFRKNAKKNLSQKDRTKAVKLMEIQRFCQLMYTSCGWFFSEISGIETTQIMKYVLRAMEIASEFTKVDIEKKFLSILNKAKSNIEGYGTGKNVYEKFVKPSVVTIDKITAQWAFSSKFLNSEELDEIYCYKVKKINTKTVKKNQASINFGHIELTSKITFEKFDMSFVIFNTASGEYYCSVKKLNSQEEYSNDKSEITKVFMSQDLIETLKTIQKHISSEYYTLKDILIDKRKIILEKILISRLIKTEKAYQDLYDELKAPVSYYIDLGMDIPDVFRVSAKFTLLRRLEDELNKLEDYCSEKAHAKIILIKQNADKFCINLNKCRAGQIISKKLEKLIQDLANNMEIDTANNILGLLGILEKLEIQSNINEAQNIFFDSIYSKINILIEHLETSKNKNNDRLLALKILEIGQMLNINTEFFRDHIDRASLPRKK</sequence>
<evidence type="ECO:0000313" key="5">
    <source>
        <dbReference type="EMBL" id="HIS74584.1"/>
    </source>
</evidence>
<dbReference type="PANTHER" id="PTHR36306">
    <property type="entry name" value="ALPHA-AMYLASE-RELATED-RELATED"/>
    <property type="match status" value="1"/>
</dbReference>
<comment type="similarity">
    <text evidence="1 3">Belongs to the glycosyl hydrolase 57 family.</text>
</comment>